<evidence type="ECO:0000256" key="1">
    <source>
        <dbReference type="ARBA" id="ARBA00022723"/>
    </source>
</evidence>
<dbReference type="Proteomes" id="UP000054859">
    <property type="component" value="Unassembled WGS sequence"/>
</dbReference>
<dbReference type="PROSITE" id="PS00080">
    <property type="entry name" value="MULTICOPPER_OXIDASE2"/>
    <property type="match status" value="1"/>
</dbReference>
<keyword evidence="1" id="KW-0479">Metal-binding</keyword>
<dbReference type="CDD" id="cd13896">
    <property type="entry name" value="CuRO_3_CopA"/>
    <property type="match status" value="1"/>
</dbReference>
<dbReference type="AlphaFoldDB" id="A0A0W0R0Y3"/>
<feature type="domain" description="Plastocyanin-like" evidence="7">
    <location>
        <begin position="79"/>
        <end position="188"/>
    </location>
</feature>
<dbReference type="InterPro" id="IPR008972">
    <property type="entry name" value="Cupredoxin"/>
</dbReference>
<dbReference type="InterPro" id="IPR001117">
    <property type="entry name" value="Cu-oxidase_2nd"/>
</dbReference>
<dbReference type="InterPro" id="IPR002355">
    <property type="entry name" value="Cu_oxidase_Cu_BS"/>
</dbReference>
<dbReference type="PATRIC" id="fig|45056.6.peg.2066"/>
<dbReference type="InterPro" id="IPR034279">
    <property type="entry name" value="CuRO_3_CopA"/>
</dbReference>
<dbReference type="InterPro" id="IPR007939">
    <property type="entry name" value="Cu-R_B_prcur"/>
</dbReference>
<dbReference type="InterPro" id="IPR033138">
    <property type="entry name" value="Cu_oxidase_CS"/>
</dbReference>
<dbReference type="GO" id="GO:0008447">
    <property type="term" value="F:L-ascorbate oxidase activity"/>
    <property type="evidence" value="ECO:0007669"/>
    <property type="project" value="UniProtKB-EC"/>
</dbReference>
<accession>A0A0W0R0Y3</accession>
<dbReference type="GO" id="GO:0005507">
    <property type="term" value="F:copper ion binding"/>
    <property type="evidence" value="ECO:0007669"/>
    <property type="project" value="InterPro"/>
</dbReference>
<dbReference type="InterPro" id="IPR011706">
    <property type="entry name" value="Cu-oxidase_C"/>
</dbReference>
<evidence type="ECO:0000313" key="9">
    <source>
        <dbReference type="Proteomes" id="UP000054859"/>
    </source>
</evidence>
<evidence type="ECO:0000259" key="5">
    <source>
        <dbReference type="Pfam" id="PF00394"/>
    </source>
</evidence>
<dbReference type="GO" id="GO:0009279">
    <property type="term" value="C:cell outer membrane"/>
    <property type="evidence" value="ECO:0007669"/>
    <property type="project" value="InterPro"/>
</dbReference>
<sequence length="863" mass="98334">MSGRITVFPLFLLFVLYCVPPVSMAQHEHHIHQMTPAPVTTPKPKSEQVKKAKRKTNSQFSRKVSAMRGREQVINLVIAYKTVNYGGKPRRAIAINNQIPGPTLHFKEGDHVTINVYNQLDKGTSLHWHGILVPWQMDGVENVSQKAIPPGGVFHYRFTLYQAGTYWYHAHADVQEQEGVYGAFLVESLDKTPYHYTKDYVIVLSDWSNSPAEQVFSNLKKEGDYYSPLFPLQPSLSKFIHDYHKADSIERKKLIDDYKMMQQMRMSIYDLSDVAYDAYLLNGKTKNFPWSAPVKVGDVVRLRFIGAAGSTIYQVKIPNAQMEMVHIQGNDVRPYAVENFSIAPGETEDILVKIEKDRPYIIYAESIDTRGVAIGALLTKPGQNINYQQIAPFPEPKPVTRDMMAHMGMQMHSQAPSNMQMHAHHKTRKIKQESTESKKNAMAMNHTMEMPTEPSIVGDTIEPFYPDSAVMTHGTKYQNLIAAVPTNDPDKPVDGIIKMELFGYMDRFIWMINGLPEYKAKPILIEPGKRYRIIFTNNSMMRHPMHIHGHWFILRNGNNAHDPLLHTIEVPPGATAVADFDSDASGQWFFHCHHIYHMMAGMARVFQYETIIDVIQGRRNPEKEISTGNYINRPIIRVDEQVPIDDSLVLHPQGHHAGFYFASFLDIGTDLFSNTQRLTYKGLYGPDYNKIELFTNDAELSNGSIENADIDIFYWHLISQFWAVKGGVNYFYRPATEPYWQPGVGIEGLMPYFIALDARGYLYNGSAKLDLEISRDTQLTNNFFLKLGVRPIIASKTVKQAAIGNGLNQMRYVITPYYRLTPGVNINLEFEHEKAFGAYKTLLRNLNQATTENTLTIGFSFVI</sequence>
<evidence type="ECO:0000256" key="2">
    <source>
        <dbReference type="ARBA" id="ARBA00023002"/>
    </source>
</evidence>
<dbReference type="InterPro" id="IPR011707">
    <property type="entry name" value="Cu-oxidase-like_N"/>
</dbReference>
<dbReference type="EMBL" id="LNKA01000019">
    <property type="protein sequence ID" value="KTC64709.1"/>
    <property type="molecule type" value="Genomic_DNA"/>
</dbReference>
<evidence type="ECO:0000256" key="3">
    <source>
        <dbReference type="ARBA" id="ARBA00023008"/>
    </source>
</evidence>
<reference evidence="8 9" key="1">
    <citation type="submission" date="2015-11" db="EMBL/GenBank/DDBJ databases">
        <title>Identification of large and diverse effector repertoires of 38 Legionella species.</title>
        <authorList>
            <person name="Burstein D."/>
            <person name="Amaro F."/>
            <person name="Zusman T."/>
            <person name="Lifshitz Z."/>
            <person name="Cohen O."/>
            <person name="Gilbert J.A."/>
            <person name="Pupko T."/>
            <person name="Shuman H.A."/>
            <person name="Segal G."/>
        </authorList>
    </citation>
    <scope>NUCLEOTIDE SEQUENCE [LARGE SCALE GENOMIC DNA]</scope>
    <source>
        <strain evidence="8 9">1762-AUS-E</strain>
    </source>
</reference>
<dbReference type="Pfam" id="PF00394">
    <property type="entry name" value="Cu-oxidase"/>
    <property type="match status" value="1"/>
</dbReference>
<dbReference type="PROSITE" id="PS00079">
    <property type="entry name" value="MULTICOPPER_OXIDASE1"/>
    <property type="match status" value="1"/>
</dbReference>
<gene>
    <name evidence="8" type="ORF">Lade_2003</name>
</gene>
<proteinExistence type="predicted"/>
<comment type="caution">
    <text evidence="8">The sequence shown here is derived from an EMBL/GenBank/DDBJ whole genome shotgun (WGS) entry which is preliminary data.</text>
</comment>
<feature type="domain" description="Plastocyanin-like" evidence="5">
    <location>
        <begin position="259"/>
        <end position="369"/>
    </location>
</feature>
<evidence type="ECO:0000259" key="7">
    <source>
        <dbReference type="Pfam" id="PF07732"/>
    </source>
</evidence>
<dbReference type="Pfam" id="PF07731">
    <property type="entry name" value="Cu-oxidase_2"/>
    <property type="match status" value="1"/>
</dbReference>
<name>A0A0W0R0Y3_9GAMM</name>
<dbReference type="EC" id="1.10.3.3" evidence="8"/>
<feature type="domain" description="Plastocyanin-like" evidence="6">
    <location>
        <begin position="498"/>
        <end position="608"/>
    </location>
</feature>
<protein>
    <submittedName>
        <fullName evidence="8">Multicopper oxidase</fullName>
        <ecNumber evidence="8">1.10.3.3</ecNumber>
    </submittedName>
</protein>
<dbReference type="SUPFAM" id="SSF49503">
    <property type="entry name" value="Cupredoxins"/>
    <property type="match status" value="3"/>
</dbReference>
<dbReference type="Pfam" id="PF05275">
    <property type="entry name" value="CopB"/>
    <property type="match status" value="1"/>
</dbReference>
<dbReference type="STRING" id="45056.Lade_2003"/>
<dbReference type="PANTHER" id="PTHR11709">
    <property type="entry name" value="MULTI-COPPER OXIDASE"/>
    <property type="match status" value="1"/>
</dbReference>
<evidence type="ECO:0000313" key="8">
    <source>
        <dbReference type="EMBL" id="KTC64709.1"/>
    </source>
</evidence>
<dbReference type="InterPro" id="IPR045087">
    <property type="entry name" value="Cu-oxidase_fam"/>
</dbReference>
<organism evidence="8 9">
    <name type="scientific">Legionella adelaidensis</name>
    <dbReference type="NCBI Taxonomy" id="45056"/>
    <lineage>
        <taxon>Bacteria</taxon>
        <taxon>Pseudomonadati</taxon>
        <taxon>Pseudomonadota</taxon>
        <taxon>Gammaproteobacteria</taxon>
        <taxon>Legionellales</taxon>
        <taxon>Legionellaceae</taxon>
        <taxon>Legionella</taxon>
    </lineage>
</organism>
<dbReference type="OrthoDB" id="9757546at2"/>
<dbReference type="PANTHER" id="PTHR11709:SF394">
    <property type="entry name" value="FI03373P-RELATED"/>
    <property type="match status" value="1"/>
</dbReference>
<evidence type="ECO:0000256" key="4">
    <source>
        <dbReference type="SAM" id="MobiDB-lite"/>
    </source>
</evidence>
<dbReference type="Gene3D" id="2.60.40.420">
    <property type="entry name" value="Cupredoxins - blue copper proteins"/>
    <property type="match status" value="3"/>
</dbReference>
<evidence type="ECO:0000259" key="6">
    <source>
        <dbReference type="Pfam" id="PF07731"/>
    </source>
</evidence>
<keyword evidence="3" id="KW-0186">Copper</keyword>
<dbReference type="Pfam" id="PF07732">
    <property type="entry name" value="Cu-oxidase_3"/>
    <property type="match status" value="1"/>
</dbReference>
<keyword evidence="9" id="KW-1185">Reference proteome</keyword>
<dbReference type="GO" id="GO:0006878">
    <property type="term" value="P:intracellular copper ion homeostasis"/>
    <property type="evidence" value="ECO:0007669"/>
    <property type="project" value="InterPro"/>
</dbReference>
<feature type="region of interest" description="Disordered" evidence="4">
    <location>
        <begin position="33"/>
        <end position="59"/>
    </location>
</feature>
<keyword evidence="2 8" id="KW-0560">Oxidoreductase</keyword>